<organism evidence="2 3">
    <name type="scientific">Paenibacillus allorhizosphaerae</name>
    <dbReference type="NCBI Taxonomy" id="2849866"/>
    <lineage>
        <taxon>Bacteria</taxon>
        <taxon>Bacillati</taxon>
        <taxon>Bacillota</taxon>
        <taxon>Bacilli</taxon>
        <taxon>Bacillales</taxon>
        <taxon>Paenibacillaceae</taxon>
        <taxon>Paenibacillus</taxon>
    </lineage>
</organism>
<keyword evidence="1" id="KW-0812">Transmembrane</keyword>
<evidence type="ECO:0000313" key="2">
    <source>
        <dbReference type="EMBL" id="CAG7648968.1"/>
    </source>
</evidence>
<dbReference type="Proteomes" id="UP000730618">
    <property type="component" value="Unassembled WGS sequence"/>
</dbReference>
<evidence type="ECO:0000256" key="1">
    <source>
        <dbReference type="SAM" id="Phobius"/>
    </source>
</evidence>
<keyword evidence="1" id="KW-0472">Membrane</keyword>
<accession>A0ABM8VLU7</accession>
<reference evidence="2 3" key="1">
    <citation type="submission" date="2021-06" db="EMBL/GenBank/DDBJ databases">
        <authorList>
            <person name="Criscuolo A."/>
        </authorList>
    </citation>
    <scope>NUCLEOTIDE SEQUENCE [LARGE SCALE GENOMIC DNA]</scope>
    <source>
        <strain evidence="3">CIP 111802</strain>
    </source>
</reference>
<feature type="transmembrane region" description="Helical" evidence="1">
    <location>
        <begin position="53"/>
        <end position="77"/>
    </location>
</feature>
<evidence type="ECO:0000313" key="3">
    <source>
        <dbReference type="Proteomes" id="UP000730618"/>
    </source>
</evidence>
<protein>
    <submittedName>
        <fullName evidence="2">Uncharacterized protein</fullName>
    </submittedName>
</protein>
<dbReference type="EMBL" id="CAJVCE010000013">
    <property type="protein sequence ID" value="CAG7648968.1"/>
    <property type="molecule type" value="Genomic_DNA"/>
</dbReference>
<keyword evidence="3" id="KW-1185">Reference proteome</keyword>
<keyword evidence="1" id="KW-1133">Transmembrane helix</keyword>
<gene>
    <name evidence="2" type="ORF">PAECIP111802_04363</name>
</gene>
<sequence>MGKKREKAVSNPAQKRPSTPVHATLKEGYTKVTLPLEGWCLMKSTLSLRRLPVWMRLFAALSLIAVVALPVPAFAFVSPDQKPAAEQAEKPVLIYDVRQEKVVGAIPNSAAIRQEAEGWLKQAKTISPKAKIGYDTGIIIRIPFEPALSVSQAGLSFQCRDLFLIIPSEKKQNPQLLAFSTEDQTYIYEGNLKTIKPFLEKYDLMHWLLARPKKEPNPAPDTRLSDSVKP</sequence>
<comment type="caution">
    <text evidence="2">The sequence shown here is derived from an EMBL/GenBank/DDBJ whole genome shotgun (WGS) entry which is preliminary data.</text>
</comment>
<proteinExistence type="predicted"/>
<name>A0ABM8VLU7_9BACL</name>